<dbReference type="eggNOG" id="ENOG502QUY2">
    <property type="taxonomic scope" value="Eukaryota"/>
</dbReference>
<dbReference type="PANTHER" id="PTHR37888">
    <property type="entry name" value="DNA-BINDING BROMODOMAIN-CONTAINING PROTEIN"/>
    <property type="match status" value="1"/>
</dbReference>
<accession>W1P746</accession>
<feature type="compositionally biased region" description="Basic and acidic residues" evidence="3">
    <location>
        <begin position="94"/>
        <end position="111"/>
    </location>
</feature>
<evidence type="ECO:0000256" key="2">
    <source>
        <dbReference type="PROSITE-ProRule" id="PRU00035"/>
    </source>
</evidence>
<sequence>MVRWGTWEELVLGGAVLRHGTRAWEAVASELRSRTTFPYIFTPKECQEKYEDLRERYCESDAWFEELRKLRVAELKRELERSDDSIGSLQSRLESLKSERESGNLEYESHLPETSQPASNLAGKPENGSSAGSSTQCQQGRLWLPENQIPESHSREKQIEDRPENSDSGKRAVTIRKKRGRRGKARRENSLGESDVQSYANAVSRDGELTGACGRDNGEVDGEREADSRWLSEFLTAFMERKEGSVFRRRLEIQKKARYKKMIRRHIDFEVMKSRLEANLYTTRFELLRDLLLLFNNALLFFPKTSQAHKSALSLRAFTTKMLQEHRRSGTKTSNSNELDPTPMAITNPSNPRSGGPIGHHPAGKVARKVTAKIPVLEMKRESKNPTVSPASRGIGRPAKRGRDGGKKPSHMVSRGGKRGRRV</sequence>
<dbReference type="CDD" id="cd00167">
    <property type="entry name" value="SANT"/>
    <property type="match status" value="1"/>
</dbReference>
<evidence type="ECO:0000313" key="6">
    <source>
        <dbReference type="Proteomes" id="UP000017836"/>
    </source>
</evidence>
<dbReference type="AlphaFoldDB" id="W1P746"/>
<feature type="compositionally biased region" description="Basic residues" evidence="3">
    <location>
        <begin position="173"/>
        <end position="185"/>
    </location>
</feature>
<proteinExistence type="predicted"/>
<dbReference type="InterPro" id="IPR036427">
    <property type="entry name" value="Bromodomain-like_sf"/>
</dbReference>
<dbReference type="PANTHER" id="PTHR37888:SF4">
    <property type="entry name" value="OS07G0565300 PROTEIN"/>
    <property type="match status" value="1"/>
</dbReference>
<dbReference type="SMART" id="SM00297">
    <property type="entry name" value="BROMO"/>
    <property type="match status" value="1"/>
</dbReference>
<dbReference type="STRING" id="13333.W1P746"/>
<dbReference type="PROSITE" id="PS50014">
    <property type="entry name" value="BROMODOMAIN_2"/>
    <property type="match status" value="1"/>
</dbReference>
<feature type="compositionally biased region" description="Polar residues" evidence="3">
    <location>
        <begin position="191"/>
        <end position="201"/>
    </location>
</feature>
<evidence type="ECO:0000313" key="5">
    <source>
        <dbReference type="EMBL" id="ERN03421.1"/>
    </source>
</evidence>
<organism evidence="5 6">
    <name type="scientific">Amborella trichopoda</name>
    <dbReference type="NCBI Taxonomy" id="13333"/>
    <lineage>
        <taxon>Eukaryota</taxon>
        <taxon>Viridiplantae</taxon>
        <taxon>Streptophyta</taxon>
        <taxon>Embryophyta</taxon>
        <taxon>Tracheophyta</taxon>
        <taxon>Spermatophyta</taxon>
        <taxon>Magnoliopsida</taxon>
        <taxon>Amborellales</taxon>
        <taxon>Amborellaceae</taxon>
        <taxon>Amborella</taxon>
    </lineage>
</organism>
<dbReference type="OrthoDB" id="1742084at2759"/>
<keyword evidence="6" id="KW-1185">Reference proteome</keyword>
<dbReference type="GO" id="GO:0035267">
    <property type="term" value="C:NuA4 histone acetyltransferase complex"/>
    <property type="evidence" value="ECO:0000318"/>
    <property type="project" value="GO_Central"/>
</dbReference>
<dbReference type="Gene3D" id="1.20.920.10">
    <property type="entry name" value="Bromodomain-like"/>
    <property type="match status" value="1"/>
</dbReference>
<feature type="compositionally biased region" description="Polar residues" evidence="3">
    <location>
        <begin position="127"/>
        <end position="139"/>
    </location>
</feature>
<dbReference type="Proteomes" id="UP000017836">
    <property type="component" value="Unassembled WGS sequence"/>
</dbReference>
<dbReference type="KEGG" id="atr:18431561"/>
<dbReference type="OMA" id="KRYSGCT"/>
<feature type="compositionally biased region" description="Polar residues" evidence="3">
    <location>
        <begin position="331"/>
        <end position="353"/>
    </location>
</feature>
<dbReference type="Pfam" id="PF00439">
    <property type="entry name" value="Bromodomain"/>
    <property type="match status" value="1"/>
</dbReference>
<evidence type="ECO:0000259" key="4">
    <source>
        <dbReference type="PROSITE" id="PS50014"/>
    </source>
</evidence>
<name>W1P746_AMBTC</name>
<feature type="region of interest" description="Disordered" evidence="3">
    <location>
        <begin position="93"/>
        <end position="221"/>
    </location>
</feature>
<feature type="domain" description="Bromo" evidence="4">
    <location>
        <begin position="239"/>
        <end position="309"/>
    </location>
</feature>
<dbReference type="InterPro" id="IPR001005">
    <property type="entry name" value="SANT/Myb"/>
</dbReference>
<evidence type="ECO:0000256" key="1">
    <source>
        <dbReference type="ARBA" id="ARBA00023117"/>
    </source>
</evidence>
<dbReference type="SUPFAM" id="SSF47370">
    <property type="entry name" value="Bromodomain"/>
    <property type="match status" value="1"/>
</dbReference>
<reference evidence="6" key="1">
    <citation type="journal article" date="2013" name="Science">
        <title>The Amborella genome and the evolution of flowering plants.</title>
        <authorList>
            <consortium name="Amborella Genome Project"/>
        </authorList>
    </citation>
    <scope>NUCLEOTIDE SEQUENCE [LARGE SCALE GENOMIC DNA]</scope>
</reference>
<dbReference type="Gramene" id="ERN03421">
    <property type="protein sequence ID" value="ERN03421"/>
    <property type="gene ID" value="AMTR_s00003p00261050"/>
</dbReference>
<dbReference type="EMBL" id="KI394358">
    <property type="protein sequence ID" value="ERN03421.1"/>
    <property type="molecule type" value="Genomic_DNA"/>
</dbReference>
<evidence type="ECO:0000256" key="3">
    <source>
        <dbReference type="SAM" id="MobiDB-lite"/>
    </source>
</evidence>
<feature type="compositionally biased region" description="Basic residues" evidence="3">
    <location>
        <begin position="362"/>
        <end position="371"/>
    </location>
</feature>
<feature type="region of interest" description="Disordered" evidence="3">
    <location>
        <begin position="324"/>
        <end position="423"/>
    </location>
</feature>
<feature type="compositionally biased region" description="Basic and acidic residues" evidence="3">
    <location>
        <begin position="152"/>
        <end position="170"/>
    </location>
</feature>
<dbReference type="HOGENOM" id="CLU_030608_1_1_1"/>
<gene>
    <name evidence="5" type="ORF">AMTR_s00003p00261050</name>
</gene>
<protein>
    <recommendedName>
        <fullName evidence="4">Bromo domain-containing protein</fullName>
    </recommendedName>
</protein>
<dbReference type="InterPro" id="IPR001487">
    <property type="entry name" value="Bromodomain"/>
</dbReference>
<keyword evidence="1 2" id="KW-0103">Bromodomain</keyword>